<evidence type="ECO:0000256" key="6">
    <source>
        <dbReference type="ARBA" id="ARBA00022692"/>
    </source>
</evidence>
<comment type="catalytic activity">
    <reaction evidence="1">
        <text>ATP + protein L-histidine = ADP + protein N-phospho-L-histidine.</text>
        <dbReference type="EC" id="2.7.13.3"/>
    </reaction>
</comment>
<dbReference type="InterPro" id="IPR050428">
    <property type="entry name" value="TCS_sensor_his_kinase"/>
</dbReference>
<dbReference type="SMART" id="SM00388">
    <property type="entry name" value="HisKA"/>
    <property type="match status" value="1"/>
</dbReference>
<dbReference type="CDD" id="cd00082">
    <property type="entry name" value="HisKA"/>
    <property type="match status" value="1"/>
</dbReference>
<evidence type="ECO:0000256" key="1">
    <source>
        <dbReference type="ARBA" id="ARBA00000085"/>
    </source>
</evidence>
<dbReference type="Pfam" id="PF02518">
    <property type="entry name" value="HATPase_c"/>
    <property type="match status" value="1"/>
</dbReference>
<dbReference type="PANTHER" id="PTHR45436">
    <property type="entry name" value="SENSOR HISTIDINE KINASE YKOH"/>
    <property type="match status" value="1"/>
</dbReference>
<keyword evidence="9" id="KW-0902">Two-component regulatory system</keyword>
<evidence type="ECO:0000256" key="7">
    <source>
        <dbReference type="ARBA" id="ARBA00022777"/>
    </source>
</evidence>
<evidence type="ECO:0000313" key="15">
    <source>
        <dbReference type="Proteomes" id="UP001285263"/>
    </source>
</evidence>
<name>A0ABU5DDX8_9BURK</name>
<dbReference type="PROSITE" id="PS50885">
    <property type="entry name" value="HAMP"/>
    <property type="match status" value="1"/>
</dbReference>
<keyword evidence="6 11" id="KW-0812">Transmembrane</keyword>
<organism evidence="14 15">
    <name type="scientific">Roseateles agri</name>
    <dbReference type="NCBI Taxonomy" id="3098619"/>
    <lineage>
        <taxon>Bacteria</taxon>
        <taxon>Pseudomonadati</taxon>
        <taxon>Pseudomonadota</taxon>
        <taxon>Betaproteobacteria</taxon>
        <taxon>Burkholderiales</taxon>
        <taxon>Sphaerotilaceae</taxon>
        <taxon>Roseateles</taxon>
    </lineage>
</organism>
<dbReference type="RefSeq" id="WP_320421868.1">
    <property type="nucleotide sequence ID" value="NZ_JAXCLA010000002.1"/>
</dbReference>
<keyword evidence="4" id="KW-0597">Phosphoprotein</keyword>
<comment type="subcellular location">
    <subcellularLocation>
        <location evidence="2">Membrane</location>
        <topology evidence="2">Multi-pass membrane protein</topology>
    </subcellularLocation>
</comment>
<dbReference type="CDD" id="cd00075">
    <property type="entry name" value="HATPase"/>
    <property type="match status" value="1"/>
</dbReference>
<reference evidence="14 15" key="1">
    <citation type="submission" date="2023-11" db="EMBL/GenBank/DDBJ databases">
        <title>Paucibacter sp. nov., isolated from fresh soil in Korea.</title>
        <authorList>
            <person name="Le N.T.T."/>
        </authorList>
    </citation>
    <scope>NUCLEOTIDE SEQUENCE [LARGE SCALE GENOMIC DNA]</scope>
    <source>
        <strain evidence="14 15">R3-3</strain>
    </source>
</reference>
<keyword evidence="7" id="KW-0418">Kinase</keyword>
<dbReference type="SUPFAM" id="SSF55874">
    <property type="entry name" value="ATPase domain of HSP90 chaperone/DNA topoisomerase II/histidine kinase"/>
    <property type="match status" value="1"/>
</dbReference>
<dbReference type="EMBL" id="JAXCLA010000002">
    <property type="protein sequence ID" value="MDY0743955.1"/>
    <property type="molecule type" value="Genomic_DNA"/>
</dbReference>
<dbReference type="InterPro" id="IPR003660">
    <property type="entry name" value="HAMP_dom"/>
</dbReference>
<comment type="caution">
    <text evidence="14">The sequence shown here is derived from an EMBL/GenBank/DDBJ whole genome shotgun (WGS) entry which is preliminary data.</text>
</comment>
<dbReference type="Proteomes" id="UP001285263">
    <property type="component" value="Unassembled WGS sequence"/>
</dbReference>
<evidence type="ECO:0000256" key="8">
    <source>
        <dbReference type="ARBA" id="ARBA00022989"/>
    </source>
</evidence>
<evidence type="ECO:0000313" key="14">
    <source>
        <dbReference type="EMBL" id="MDY0743955.1"/>
    </source>
</evidence>
<evidence type="ECO:0000259" key="13">
    <source>
        <dbReference type="PROSITE" id="PS50885"/>
    </source>
</evidence>
<feature type="domain" description="Histidine kinase" evidence="12">
    <location>
        <begin position="237"/>
        <end position="451"/>
    </location>
</feature>
<evidence type="ECO:0000256" key="2">
    <source>
        <dbReference type="ARBA" id="ARBA00004141"/>
    </source>
</evidence>
<feature type="transmembrane region" description="Helical" evidence="11">
    <location>
        <begin position="157"/>
        <end position="176"/>
    </location>
</feature>
<dbReference type="InterPro" id="IPR036097">
    <property type="entry name" value="HisK_dim/P_sf"/>
</dbReference>
<dbReference type="GO" id="GO:0005524">
    <property type="term" value="F:ATP binding"/>
    <property type="evidence" value="ECO:0007669"/>
    <property type="project" value="UniProtKB-KW"/>
</dbReference>
<dbReference type="PRINTS" id="PR00344">
    <property type="entry name" value="BCTRLSENSOR"/>
</dbReference>
<feature type="transmembrane region" description="Helical" evidence="11">
    <location>
        <begin position="12"/>
        <end position="36"/>
    </location>
</feature>
<feature type="domain" description="HAMP" evidence="13">
    <location>
        <begin position="177"/>
        <end position="229"/>
    </location>
</feature>
<keyword evidence="10 11" id="KW-0472">Membrane</keyword>
<dbReference type="InterPro" id="IPR004358">
    <property type="entry name" value="Sig_transdc_His_kin-like_C"/>
</dbReference>
<evidence type="ECO:0000256" key="5">
    <source>
        <dbReference type="ARBA" id="ARBA00022679"/>
    </source>
</evidence>
<dbReference type="PANTHER" id="PTHR45436:SF15">
    <property type="entry name" value="SENSOR HISTIDINE KINASE CUSS"/>
    <property type="match status" value="1"/>
</dbReference>
<evidence type="ECO:0000256" key="9">
    <source>
        <dbReference type="ARBA" id="ARBA00023012"/>
    </source>
</evidence>
<evidence type="ECO:0000256" key="11">
    <source>
        <dbReference type="SAM" id="Phobius"/>
    </source>
</evidence>
<keyword evidence="14" id="KW-0067">ATP-binding</keyword>
<dbReference type="Pfam" id="PF00512">
    <property type="entry name" value="HisKA"/>
    <property type="match status" value="1"/>
</dbReference>
<sequence>MGGFQRRLSGSIQLRLSLTLSACIIVVAAAAGIVSFKAAFNEAHELQDDVLRRMAQLLQLQSSVLSTATARIELRQDDEDARIIVQQVGAPGPSTADVDHGGPLPVPITVPDGLQTLEVAGESYRMVVTRTAAGQRVAVAQESDFRDEIASSSAMRTVAPILVLVPLLLLAVAHLVRKMFRPIAALSTEIDQRAGMELHPIEGRHVPDEVRPFVVAINHLLARVAEGVGAQRRFVSDAAHELRSPLTALSLQAERLADAEMSAAARERLDALRRGIARNRNLLEQLLTLARAQTSASQPLGPVSVPSVFRRVLEDLMPLAERKGIDIGVEGAQEVWVLAPALDLSSLVSNLVDNALRYTPDGGRVDLSVVETGGQVTLCVTDSGPGIPANELPRVFDPFYRVLGNEQIGSGLGLSIVRAITDRLGAVIEFRPVRPEPPFGLQVIVRFLGTPGAAGATAATRLASPPAPDARGPSAA</sequence>
<gene>
    <name evidence="14" type="ORF">SNE35_05540</name>
</gene>
<dbReference type="SMART" id="SM00387">
    <property type="entry name" value="HATPase_c"/>
    <property type="match status" value="1"/>
</dbReference>
<proteinExistence type="predicted"/>
<evidence type="ECO:0000256" key="10">
    <source>
        <dbReference type="ARBA" id="ARBA00023136"/>
    </source>
</evidence>
<evidence type="ECO:0000256" key="4">
    <source>
        <dbReference type="ARBA" id="ARBA00022553"/>
    </source>
</evidence>
<dbReference type="InterPro" id="IPR003661">
    <property type="entry name" value="HisK_dim/P_dom"/>
</dbReference>
<evidence type="ECO:0000256" key="3">
    <source>
        <dbReference type="ARBA" id="ARBA00012438"/>
    </source>
</evidence>
<keyword evidence="5" id="KW-0808">Transferase</keyword>
<accession>A0ABU5DDX8</accession>
<evidence type="ECO:0000259" key="12">
    <source>
        <dbReference type="PROSITE" id="PS50109"/>
    </source>
</evidence>
<dbReference type="PROSITE" id="PS50109">
    <property type="entry name" value="HIS_KIN"/>
    <property type="match status" value="1"/>
</dbReference>
<dbReference type="InterPro" id="IPR036890">
    <property type="entry name" value="HATPase_C_sf"/>
</dbReference>
<keyword evidence="8 11" id="KW-1133">Transmembrane helix</keyword>
<dbReference type="Gene3D" id="3.30.565.10">
    <property type="entry name" value="Histidine kinase-like ATPase, C-terminal domain"/>
    <property type="match status" value="1"/>
</dbReference>
<dbReference type="InterPro" id="IPR003594">
    <property type="entry name" value="HATPase_dom"/>
</dbReference>
<dbReference type="SUPFAM" id="SSF47384">
    <property type="entry name" value="Homodimeric domain of signal transducing histidine kinase"/>
    <property type="match status" value="1"/>
</dbReference>
<keyword evidence="14" id="KW-0547">Nucleotide-binding</keyword>
<dbReference type="EC" id="2.7.13.3" evidence="3"/>
<dbReference type="Gene3D" id="1.10.287.130">
    <property type="match status" value="1"/>
</dbReference>
<dbReference type="InterPro" id="IPR005467">
    <property type="entry name" value="His_kinase_dom"/>
</dbReference>
<protein>
    <recommendedName>
        <fullName evidence="3">histidine kinase</fullName>
        <ecNumber evidence="3">2.7.13.3</ecNumber>
    </recommendedName>
</protein>
<keyword evidence="15" id="KW-1185">Reference proteome</keyword>